<accession>A0A0P1BLF4</accession>
<dbReference type="PANTHER" id="PTHR31087:SF161">
    <property type="entry name" value="TUBBY C 2 FAMILY PROTEIN"/>
    <property type="match status" value="1"/>
</dbReference>
<reference evidence="3" key="1">
    <citation type="submission" date="2014-09" db="EMBL/GenBank/DDBJ databases">
        <authorList>
            <person name="Sharma Rahul"/>
            <person name="Thines Marco"/>
        </authorList>
    </citation>
    <scope>NUCLEOTIDE SEQUENCE [LARGE SCALE GENOMIC DNA]</scope>
</reference>
<organism evidence="2 3">
    <name type="scientific">Ceraceosorus bombacis</name>
    <dbReference type="NCBI Taxonomy" id="401625"/>
    <lineage>
        <taxon>Eukaryota</taxon>
        <taxon>Fungi</taxon>
        <taxon>Dikarya</taxon>
        <taxon>Basidiomycota</taxon>
        <taxon>Ustilaginomycotina</taxon>
        <taxon>Exobasidiomycetes</taxon>
        <taxon>Ceraceosorales</taxon>
        <taxon>Ceraceosoraceae</taxon>
        <taxon>Ceraceosorus</taxon>
    </lineage>
</organism>
<dbReference type="InterPro" id="IPR025659">
    <property type="entry name" value="Tubby-like_C"/>
</dbReference>
<dbReference type="Proteomes" id="UP000054845">
    <property type="component" value="Unassembled WGS sequence"/>
</dbReference>
<protein>
    <submittedName>
        <fullName evidence="2">PROTEIN LURP-ONE-RELATED 1-RELATED</fullName>
    </submittedName>
</protein>
<dbReference type="STRING" id="401625.A0A0P1BLF4"/>
<comment type="similarity">
    <text evidence="1">Belongs to the LOR family.</text>
</comment>
<evidence type="ECO:0000313" key="3">
    <source>
        <dbReference type="Proteomes" id="UP000054845"/>
    </source>
</evidence>
<dbReference type="InterPro" id="IPR038595">
    <property type="entry name" value="LOR_sf"/>
</dbReference>
<dbReference type="Gene3D" id="2.40.160.200">
    <property type="entry name" value="LURP1-related"/>
    <property type="match status" value="1"/>
</dbReference>
<dbReference type="InterPro" id="IPR007612">
    <property type="entry name" value="LOR"/>
</dbReference>
<dbReference type="SUPFAM" id="SSF54518">
    <property type="entry name" value="Tubby C-terminal domain-like"/>
    <property type="match status" value="1"/>
</dbReference>
<dbReference type="OrthoDB" id="97518at2759"/>
<evidence type="ECO:0000256" key="1">
    <source>
        <dbReference type="ARBA" id="ARBA00005437"/>
    </source>
</evidence>
<dbReference type="EMBL" id="CCYA01000254">
    <property type="protein sequence ID" value="CEH17079.1"/>
    <property type="molecule type" value="Genomic_DNA"/>
</dbReference>
<dbReference type="Pfam" id="PF04525">
    <property type="entry name" value="LOR"/>
    <property type="match status" value="1"/>
</dbReference>
<keyword evidence="3" id="KW-1185">Reference proteome</keyword>
<name>A0A0P1BLF4_9BASI</name>
<proteinExistence type="inferred from homology"/>
<sequence>MGLFSRHDAPEPIVPLNPVPRAIGVLPHFAQHNQQMTLKASIREKKASFSGDDFACTDATTNQTVLKVDGHAWTMHGTKDIYDAHGTKLFILRKKLLSTHFTYEGRDPSSEEVLFTVKSSFSFGTKLHVNFKNRASGHGEDVELTLKGDWFDRKAEITTSDGIPVARIGRSFVNVGQLFFDQQTYFLSCAAGVDISLLLAIAVCLDEKANEEKHN</sequence>
<dbReference type="PANTHER" id="PTHR31087">
    <property type="match status" value="1"/>
</dbReference>
<dbReference type="AlphaFoldDB" id="A0A0P1BLF4"/>
<evidence type="ECO:0000313" key="2">
    <source>
        <dbReference type="EMBL" id="CEH17079.1"/>
    </source>
</evidence>